<keyword evidence="4 7" id="KW-0547">Nucleotide-binding</keyword>
<gene>
    <name evidence="11" type="ORF">OU419_06605</name>
</gene>
<sequence length="1385" mass="155411">MAKVIPIGQPANESERQAIGFLRDHLPDGWLIFHNFEMRQGQEVFEIDIAILAPHAVYLVDVKGTRGNIDVYGSKWYPQGRQPFHSPLAKLRHHAKVMASFIRDSNPGQIELRKAHVHAAVLLTADDATVFDQAGIDSPDVTDFKHCLKYFRDASRIPDNRLDNITRFHSQIAKAITGNAKPKSAALVFRDWQVEEKLGGTDRYTEYRAKHNLLGKSGGMARLRVYQADPYQDEAARKEEFKKISNAYRAVAHMPTHANVLAVKDLFVSDDEDKVVLVTEDLPGQALRLHINKVSMALTFDQKLQVMRDVLSALDHAHRHEVIHRNLTPDAILLTKGGQARVTDFDFARVGKNRTSTIADQVVDDLDATYQAPECFKDPTQASIASDLYAAGLIFFELLTGELPFESVDQMMEADGKFPIKPSEHKPDLPKGIDEWLQKFCEFDPEERHTSAAIARKALDDLILPEAKNDSGPDVSGPAVVVPQLPDNLMNLPQDFILADRFRIQKKLGSGGFGVAYKVFDSLGDVVRVIKLVTKDRRSVYERLRREYKTLTNLPEHPHVVKVIWADRMADAKQTPYIVFEYVEGLDVSDLIDAEALSLDDAVRIVREAAEGLAHLHKHGVYHQDVKPSNLLWTDKGVRIIDFNVAVSENDEVQGGGGTRRYLPPDYDYSSEPDASDRMDRDLYALGISFYECLTGKYPFDDPTPPIKTQPRDPKQFKGCADLSSSLVNVLAKMIAPERKDRFASAEEFLIALAEVKRLRSVLTTGEIGAGPKVVSKLGFEPTKPNTNPFVTHLLTLYSQSQVSNAGTRGLDEVGKATYVSTYLDEKLKPALLKGEFRLVIISGNAGDGKTAFIQQFEAFAESKGAQIQRGANGAVFQLKGHTYQSNYDGSQDEGDERNDAVLQKFFAPFAGKDASGWPENQTRLIAINEGRLVDFFLEHEEEFPLLAKQIQQGLAGAAPEGGIAVINLNLRSVVAEPEEGQPSILERLIARMTQQEYWQACDKCDLKGKCYAYHNARTFQDPVAGPKVIERLKMLYTITHLRGRLHITMRDLRSALAFMLVGTQDCDGIHHLYQNGGEETQNRILDGFYFNSWLGGAEGSNDRLIALLREIDVAEVSNPDLDRELGFLNPKTKAMSRFSFAERAGYDDELVATLFRNLPRDYSSKNRDRLIAKHRNYLSHMRRRHFFERRDTGWKEMLPYGSIDPFLDAIEQPGAKSADEVTAILRAINRGEGLSDPARLGNQLALRVRQVDKGTIRSYRLFDGDHFTLRTEQETAAHPFLECLSQALVLLYDSGDGHKASLRINLDIYEMLMRLNNGYRPSIEEQEGFLLSLAVFKNLLSAALYQEVLLTENGLRFYQINRKEDGVLALGVSEKGAEYHVNQG</sequence>
<evidence type="ECO:0000256" key="5">
    <source>
        <dbReference type="ARBA" id="ARBA00022777"/>
    </source>
</evidence>
<evidence type="ECO:0000256" key="1">
    <source>
        <dbReference type="ARBA" id="ARBA00010886"/>
    </source>
</evidence>
<keyword evidence="12" id="KW-1185">Reference proteome</keyword>
<dbReference type="EMBL" id="CP113432">
    <property type="protein sequence ID" value="WAI50920.1"/>
    <property type="molecule type" value="Genomic_DNA"/>
</dbReference>
<dbReference type="RefSeq" id="WP_024889605.1">
    <property type="nucleotide sequence ID" value="NZ_CP113432.1"/>
</dbReference>
<reference evidence="11" key="1">
    <citation type="submission" date="2022-11" db="EMBL/GenBank/DDBJ databases">
        <title>Pseudomonas triclosanedens sp. nov., a triclosan degrader isolated from activated sludge.</title>
        <authorList>
            <person name="Yin Y."/>
            <person name="Lu Z."/>
        </authorList>
    </citation>
    <scope>NUCLEOTIDE SEQUENCE</scope>
    <source>
        <strain evidence="11">ZM23</strain>
    </source>
</reference>
<dbReference type="InterPro" id="IPR050660">
    <property type="entry name" value="NEK_Ser/Thr_kinase"/>
</dbReference>
<dbReference type="Gene3D" id="3.30.200.20">
    <property type="entry name" value="Phosphorylase Kinase, domain 1"/>
    <property type="match status" value="1"/>
</dbReference>
<keyword evidence="6 7" id="KW-0067">ATP-binding</keyword>
<dbReference type="PROSITE" id="PS50965">
    <property type="entry name" value="NERD"/>
    <property type="match status" value="1"/>
</dbReference>
<dbReference type="InterPro" id="IPR011528">
    <property type="entry name" value="NERD"/>
</dbReference>
<feature type="domain" description="Protein kinase" evidence="9">
    <location>
        <begin position="502"/>
        <end position="763"/>
    </location>
</feature>
<dbReference type="Proteomes" id="UP001163624">
    <property type="component" value="Chromosome"/>
</dbReference>
<feature type="region of interest" description="Disordered" evidence="8">
    <location>
        <begin position="652"/>
        <end position="674"/>
    </location>
</feature>
<evidence type="ECO:0000256" key="2">
    <source>
        <dbReference type="ARBA" id="ARBA00012513"/>
    </source>
</evidence>
<dbReference type="SMART" id="SM00220">
    <property type="entry name" value="S_TKc"/>
    <property type="match status" value="2"/>
</dbReference>
<name>A0ABY7A3Y4_9PSED</name>
<dbReference type="Pfam" id="PF00069">
    <property type="entry name" value="Pkinase"/>
    <property type="match status" value="2"/>
</dbReference>
<dbReference type="NCBIfam" id="NF047741">
    <property type="entry name" value="antiphage_MADS6"/>
    <property type="match status" value="1"/>
</dbReference>
<dbReference type="InterPro" id="IPR000719">
    <property type="entry name" value="Prot_kinase_dom"/>
</dbReference>
<dbReference type="PANTHER" id="PTHR43671">
    <property type="entry name" value="SERINE/THREONINE-PROTEIN KINASE NEK"/>
    <property type="match status" value="1"/>
</dbReference>
<evidence type="ECO:0000256" key="3">
    <source>
        <dbReference type="ARBA" id="ARBA00022679"/>
    </source>
</evidence>
<evidence type="ECO:0000256" key="8">
    <source>
        <dbReference type="SAM" id="MobiDB-lite"/>
    </source>
</evidence>
<dbReference type="InterPro" id="IPR017441">
    <property type="entry name" value="Protein_kinase_ATP_BS"/>
</dbReference>
<dbReference type="Pfam" id="PF08378">
    <property type="entry name" value="NERD"/>
    <property type="match status" value="1"/>
</dbReference>
<keyword evidence="3" id="KW-0808">Transferase</keyword>
<dbReference type="CDD" id="cd14014">
    <property type="entry name" value="STKc_PknB_like"/>
    <property type="match status" value="2"/>
</dbReference>
<dbReference type="PANTHER" id="PTHR43671:SF13">
    <property type="entry name" value="SERINE_THREONINE-PROTEIN KINASE NEK2"/>
    <property type="match status" value="1"/>
</dbReference>
<accession>A0ABY7A3Y4</accession>
<evidence type="ECO:0000256" key="7">
    <source>
        <dbReference type="PROSITE-ProRule" id="PRU10141"/>
    </source>
</evidence>
<dbReference type="EC" id="2.7.11.1" evidence="2"/>
<evidence type="ECO:0000259" key="10">
    <source>
        <dbReference type="PROSITE" id="PS50965"/>
    </source>
</evidence>
<protein>
    <recommendedName>
        <fullName evidence="2">non-specific serine/threonine protein kinase</fullName>
        <ecNumber evidence="2">2.7.11.1</ecNumber>
    </recommendedName>
</protein>
<dbReference type="Gene3D" id="1.10.510.10">
    <property type="entry name" value="Transferase(Phosphotransferase) domain 1"/>
    <property type="match status" value="2"/>
</dbReference>
<evidence type="ECO:0000256" key="6">
    <source>
        <dbReference type="ARBA" id="ARBA00022840"/>
    </source>
</evidence>
<evidence type="ECO:0000313" key="11">
    <source>
        <dbReference type="EMBL" id="WAI50920.1"/>
    </source>
</evidence>
<evidence type="ECO:0000259" key="9">
    <source>
        <dbReference type="PROSITE" id="PS50011"/>
    </source>
</evidence>
<dbReference type="GO" id="GO:0016301">
    <property type="term" value="F:kinase activity"/>
    <property type="evidence" value="ECO:0007669"/>
    <property type="project" value="UniProtKB-KW"/>
</dbReference>
<dbReference type="InterPro" id="IPR011009">
    <property type="entry name" value="Kinase-like_dom_sf"/>
</dbReference>
<evidence type="ECO:0000256" key="4">
    <source>
        <dbReference type="ARBA" id="ARBA00022741"/>
    </source>
</evidence>
<proteinExistence type="inferred from homology"/>
<feature type="binding site" evidence="7">
    <location>
        <position position="531"/>
    </location>
    <ligand>
        <name>ATP</name>
        <dbReference type="ChEBI" id="CHEBI:30616"/>
    </ligand>
</feature>
<feature type="domain" description="NERD" evidence="10">
    <location>
        <begin position="10"/>
        <end position="121"/>
    </location>
</feature>
<dbReference type="PROSITE" id="PS00107">
    <property type="entry name" value="PROTEIN_KINASE_ATP"/>
    <property type="match status" value="1"/>
</dbReference>
<organism evidence="11 12">
    <name type="scientific">Pseudomonas triclosanedens</name>
    <dbReference type="NCBI Taxonomy" id="2961893"/>
    <lineage>
        <taxon>Bacteria</taxon>
        <taxon>Pseudomonadati</taxon>
        <taxon>Pseudomonadota</taxon>
        <taxon>Gammaproteobacteria</taxon>
        <taxon>Pseudomonadales</taxon>
        <taxon>Pseudomonadaceae</taxon>
        <taxon>Pseudomonas</taxon>
    </lineage>
</organism>
<keyword evidence="5 11" id="KW-0418">Kinase</keyword>
<feature type="domain" description="Protein kinase" evidence="9">
    <location>
        <begin position="192"/>
        <end position="463"/>
    </location>
</feature>
<dbReference type="SUPFAM" id="SSF56112">
    <property type="entry name" value="Protein kinase-like (PK-like)"/>
    <property type="match status" value="2"/>
</dbReference>
<comment type="similarity">
    <text evidence="1">Belongs to the protein kinase superfamily. NEK Ser/Thr protein kinase family. NIMA subfamily.</text>
</comment>
<evidence type="ECO:0000313" key="12">
    <source>
        <dbReference type="Proteomes" id="UP001163624"/>
    </source>
</evidence>
<dbReference type="PROSITE" id="PS50011">
    <property type="entry name" value="PROTEIN_KINASE_DOM"/>
    <property type="match status" value="2"/>
</dbReference>